<keyword evidence="2" id="KW-1185">Reference proteome</keyword>
<evidence type="ECO:0000313" key="2">
    <source>
        <dbReference type="Proteomes" id="UP000662939"/>
    </source>
</evidence>
<accession>A0A895XNV4</accession>
<dbReference type="AlphaFoldDB" id="A0A895XNV4"/>
<dbReference type="InterPro" id="IPR021412">
    <property type="entry name" value="DUF3052"/>
</dbReference>
<proteinExistence type="predicted"/>
<sequence length="114" mass="12482">MEIGYDTDVDTDLRDAVIKTVGELHPDDTTDLMDAVLLWWRDDDGDLVDGLLDARSNLDDDGTVWLLTPKANRAGHIDPATISEAGPLAGLKATKTIPIEPDWLGIRMRLGKNS</sequence>
<dbReference type="KEGG" id="nav:JQS30_10350"/>
<dbReference type="Proteomes" id="UP000662939">
    <property type="component" value="Chromosome"/>
</dbReference>
<reference evidence="1" key="1">
    <citation type="submission" date="2021-02" db="EMBL/GenBank/DDBJ databases">
        <title>Natronoglycomyces albus gen. nov., sp. nov, a haloalkaliphilic actinobacterium from a soda solonchak soil.</title>
        <authorList>
            <person name="Sorokin D.Y."/>
            <person name="Khijniak T.V."/>
            <person name="Zakharycheva A.P."/>
            <person name="Boueva O.V."/>
            <person name="Ariskina E.V."/>
            <person name="Hahnke R.L."/>
            <person name="Bunk B."/>
            <person name="Sproer C."/>
            <person name="Schumann P."/>
            <person name="Evtushenko L.I."/>
            <person name="Kublanov I.V."/>
        </authorList>
    </citation>
    <scope>NUCLEOTIDE SEQUENCE</scope>
    <source>
        <strain evidence="1">DSM 106290</strain>
    </source>
</reference>
<name>A0A895XNV4_9ACTN</name>
<evidence type="ECO:0000313" key="1">
    <source>
        <dbReference type="EMBL" id="QSB07034.1"/>
    </source>
</evidence>
<gene>
    <name evidence="1" type="ORF">JQS30_10350</name>
</gene>
<protein>
    <submittedName>
        <fullName evidence="1">DUF3052 domain-containing protein</fullName>
    </submittedName>
</protein>
<dbReference type="EMBL" id="CP070496">
    <property type="protein sequence ID" value="QSB07034.1"/>
    <property type="molecule type" value="Genomic_DNA"/>
</dbReference>
<dbReference type="Pfam" id="PF11253">
    <property type="entry name" value="DUF3052"/>
    <property type="match status" value="1"/>
</dbReference>
<organism evidence="1 2">
    <name type="scientific">Natronoglycomyces albus</name>
    <dbReference type="NCBI Taxonomy" id="2811108"/>
    <lineage>
        <taxon>Bacteria</taxon>
        <taxon>Bacillati</taxon>
        <taxon>Actinomycetota</taxon>
        <taxon>Actinomycetes</taxon>
        <taxon>Glycomycetales</taxon>
        <taxon>Glycomycetaceae</taxon>
        <taxon>Natronoglycomyces</taxon>
    </lineage>
</organism>